<dbReference type="EMBL" id="KQ030695">
    <property type="protein sequence ID" value="KJZ69604.1"/>
    <property type="molecule type" value="Genomic_DNA"/>
</dbReference>
<dbReference type="Gene3D" id="3.30.420.10">
    <property type="entry name" value="Ribonuclease H-like superfamily/Ribonuclease H"/>
    <property type="match status" value="1"/>
</dbReference>
<comment type="subcellular location">
    <subcellularLocation>
        <location evidence="2">Cytoplasm</location>
    </subcellularLocation>
    <subcellularLocation>
        <location evidence="1">Nucleus</location>
    </subcellularLocation>
</comment>
<name>A0A0F8A1P4_9HYPO</name>
<dbReference type="PANTHER" id="PTHR40621:SF8">
    <property type="entry name" value="AP-1-LIKE TRANSCRIPTION FACTOR YAP3"/>
    <property type="match status" value="1"/>
</dbReference>
<reference evidence="8 9" key="1">
    <citation type="journal article" date="2014" name="Genome Biol. Evol.">
        <title>Comparative genomics and transcriptomics analyses reveal divergent lifestyle features of nematode endoparasitic fungus Hirsutella minnesotensis.</title>
        <authorList>
            <person name="Lai Y."/>
            <person name="Liu K."/>
            <person name="Zhang X."/>
            <person name="Zhang X."/>
            <person name="Li K."/>
            <person name="Wang N."/>
            <person name="Shu C."/>
            <person name="Wu Y."/>
            <person name="Wang C."/>
            <person name="Bushley K.E."/>
            <person name="Xiang M."/>
            <person name="Liu X."/>
        </authorList>
    </citation>
    <scope>NUCLEOTIDE SEQUENCE [LARGE SCALE GENOMIC DNA]</scope>
    <source>
        <strain evidence="8 9">3608</strain>
    </source>
</reference>
<dbReference type="PROSITE" id="PS50217">
    <property type="entry name" value="BZIP"/>
    <property type="match status" value="1"/>
</dbReference>
<comment type="similarity">
    <text evidence="4">Belongs to the bZIP family. YAP subfamily.</text>
</comment>
<dbReference type="SMART" id="SM00338">
    <property type="entry name" value="BRLZ"/>
    <property type="match status" value="1"/>
</dbReference>
<dbReference type="InterPro" id="IPR050936">
    <property type="entry name" value="AP-1-like"/>
</dbReference>
<dbReference type="GO" id="GO:0090575">
    <property type="term" value="C:RNA polymerase II transcription regulator complex"/>
    <property type="evidence" value="ECO:0007669"/>
    <property type="project" value="TreeGrafter"/>
</dbReference>
<feature type="region of interest" description="Disordered" evidence="6">
    <location>
        <begin position="176"/>
        <end position="195"/>
    </location>
</feature>
<evidence type="ECO:0000259" key="7">
    <source>
        <dbReference type="PROSITE" id="PS50217"/>
    </source>
</evidence>
<dbReference type="Gene3D" id="1.10.238.100">
    <property type="entry name" value="YAP1 redox domain. Chain B"/>
    <property type="match status" value="1"/>
</dbReference>
<dbReference type="GO" id="GO:0034599">
    <property type="term" value="P:cellular response to oxidative stress"/>
    <property type="evidence" value="ECO:0007669"/>
    <property type="project" value="UniProtKB-ARBA"/>
</dbReference>
<dbReference type="PANTHER" id="PTHR40621">
    <property type="entry name" value="TRANSCRIPTION FACTOR KAPC-RELATED"/>
    <property type="match status" value="1"/>
</dbReference>
<keyword evidence="9" id="KW-1185">Reference proteome</keyword>
<evidence type="ECO:0000256" key="2">
    <source>
        <dbReference type="ARBA" id="ARBA00004496"/>
    </source>
</evidence>
<dbReference type="PROSITE" id="PS00036">
    <property type="entry name" value="BZIP_BASIC"/>
    <property type="match status" value="1"/>
</dbReference>
<evidence type="ECO:0000256" key="4">
    <source>
        <dbReference type="ARBA" id="ARBA00038132"/>
    </source>
</evidence>
<keyword evidence="5" id="KW-0175">Coiled coil</keyword>
<dbReference type="GO" id="GO:0000976">
    <property type="term" value="F:transcription cis-regulatory region binding"/>
    <property type="evidence" value="ECO:0007669"/>
    <property type="project" value="InterPro"/>
</dbReference>
<feature type="region of interest" description="Disordered" evidence="6">
    <location>
        <begin position="47"/>
        <end position="67"/>
    </location>
</feature>
<dbReference type="CDD" id="cd14688">
    <property type="entry name" value="bZIP_YAP"/>
    <property type="match status" value="1"/>
</dbReference>
<dbReference type="Pfam" id="PF00170">
    <property type="entry name" value="bZIP_1"/>
    <property type="match status" value="1"/>
</dbReference>
<evidence type="ECO:0000256" key="5">
    <source>
        <dbReference type="SAM" id="Coils"/>
    </source>
</evidence>
<evidence type="ECO:0000313" key="8">
    <source>
        <dbReference type="EMBL" id="KJZ69604.1"/>
    </source>
</evidence>
<feature type="region of interest" description="Disordered" evidence="6">
    <location>
        <begin position="377"/>
        <end position="454"/>
    </location>
</feature>
<dbReference type="Gene3D" id="1.20.5.170">
    <property type="match status" value="1"/>
</dbReference>
<protein>
    <recommendedName>
        <fullName evidence="7">BZIP domain-containing protein</fullName>
    </recommendedName>
</protein>
<feature type="domain" description="BZIP" evidence="7">
    <location>
        <begin position="475"/>
        <end position="538"/>
    </location>
</feature>
<dbReference type="FunFam" id="1.20.5.170:FF:000067">
    <property type="entry name" value="BZIP transcription factor"/>
    <property type="match status" value="1"/>
</dbReference>
<keyword evidence="3" id="KW-0539">Nucleus</keyword>
<dbReference type="InterPro" id="IPR036397">
    <property type="entry name" value="RNaseH_sf"/>
</dbReference>
<accession>A0A0F8A1P4</accession>
<sequence length="660" mass="74036">MGAPHHSTPRKARLRGAFEAAVALNLPVSKRQLFELHGVSRRTGNRILSDLSDRTRHNQPNRPETRGRKRILKDADVNAIEDLLEKEGFEARRLPWVSMPAEAGVDTDASKRTIQRSLERRGWYKRKAQQVDYTDPKLAARRIEYAKEALAQRPEKEDWHDIFFSDETHFGYDDERDAQIARPPGTRNRPENLQEKRIPKDTEVKLLHAWACIGYNFKSPLVWYEVSTNTNGKMSQKVYLEKVLEGYVKPELLEKGVSFILEEDGDSGHGPGKNNPVRAWKEKHGLRGRLDRRRSITDDDRQPWPPLPFRFPSFVVTAAMDFTGPYHHHFPGAQPYQSFMPIQPLASSHAQSAAVSDDFNASSAPDAFEPVAAPEHFQGFDFAPGYPNASQAHHSQQQPPQASSQHHPSFGSSPTPPPSNNASATPYGHQRQSQRHHLPPASNTANGRLPGVNGAKGFEDVSVIQRGSDEDDFLTPAQSRRKAQNRAAQRAFRERKEKHVKDLEAKLASLEAAQQKASVENERLKRDLQKISTENEILRATSAINNRHNNSISPEPPSVNGPMQYNPADFYSNVLQNYQNKFPSHRVITSDDGERLLAAGATWDFIISHDLYKRGLVDVGDVSERLKNVASSDGQGPVFSESTIIQAIEQSVASGSDDLL</sequence>
<proteinExistence type="inferred from homology"/>
<dbReference type="GO" id="GO:0005737">
    <property type="term" value="C:cytoplasm"/>
    <property type="evidence" value="ECO:0007669"/>
    <property type="project" value="UniProtKB-SubCell"/>
</dbReference>
<dbReference type="InterPro" id="IPR004827">
    <property type="entry name" value="bZIP"/>
</dbReference>
<dbReference type="GO" id="GO:0001228">
    <property type="term" value="F:DNA-binding transcription activator activity, RNA polymerase II-specific"/>
    <property type="evidence" value="ECO:0007669"/>
    <property type="project" value="TreeGrafter"/>
</dbReference>
<evidence type="ECO:0000256" key="6">
    <source>
        <dbReference type="SAM" id="MobiDB-lite"/>
    </source>
</evidence>
<dbReference type="Proteomes" id="UP000054481">
    <property type="component" value="Unassembled WGS sequence"/>
</dbReference>
<evidence type="ECO:0000256" key="1">
    <source>
        <dbReference type="ARBA" id="ARBA00004123"/>
    </source>
</evidence>
<feature type="coiled-coil region" evidence="5">
    <location>
        <begin position="493"/>
        <end position="541"/>
    </location>
</feature>
<evidence type="ECO:0000313" key="9">
    <source>
        <dbReference type="Proteomes" id="UP000054481"/>
    </source>
</evidence>
<dbReference type="AlphaFoldDB" id="A0A0F8A1P4"/>
<organism evidence="8 9">
    <name type="scientific">Hirsutella minnesotensis 3608</name>
    <dbReference type="NCBI Taxonomy" id="1043627"/>
    <lineage>
        <taxon>Eukaryota</taxon>
        <taxon>Fungi</taxon>
        <taxon>Dikarya</taxon>
        <taxon>Ascomycota</taxon>
        <taxon>Pezizomycotina</taxon>
        <taxon>Sordariomycetes</taxon>
        <taxon>Hypocreomycetidae</taxon>
        <taxon>Hypocreales</taxon>
        <taxon>Ophiocordycipitaceae</taxon>
        <taxon>Hirsutella</taxon>
    </lineage>
</organism>
<dbReference type="OrthoDB" id="4940293at2759"/>
<dbReference type="SUPFAM" id="SSF57959">
    <property type="entry name" value="Leucine zipper domain"/>
    <property type="match status" value="1"/>
</dbReference>
<dbReference type="InterPro" id="IPR046347">
    <property type="entry name" value="bZIP_sf"/>
</dbReference>
<evidence type="ECO:0000256" key="3">
    <source>
        <dbReference type="ARBA" id="ARBA00023242"/>
    </source>
</evidence>
<feature type="compositionally biased region" description="Low complexity" evidence="6">
    <location>
        <begin position="389"/>
        <end position="413"/>
    </location>
</feature>
<gene>
    <name evidence="8" type="ORF">HIM_10992</name>
</gene>